<dbReference type="PANTHER" id="PTHR46481">
    <property type="entry name" value="ZINC FINGER BED DOMAIN-CONTAINING PROTEIN 4"/>
    <property type="match status" value="1"/>
</dbReference>
<evidence type="ECO:0000256" key="10">
    <source>
        <dbReference type="PROSITE-ProRule" id="PRU00027"/>
    </source>
</evidence>
<organism evidence="13 14">
    <name type="scientific">Hibiscus trionum</name>
    <name type="common">Flower of an hour</name>
    <dbReference type="NCBI Taxonomy" id="183268"/>
    <lineage>
        <taxon>Eukaryota</taxon>
        <taxon>Viridiplantae</taxon>
        <taxon>Streptophyta</taxon>
        <taxon>Embryophyta</taxon>
        <taxon>Tracheophyta</taxon>
        <taxon>Spermatophyta</taxon>
        <taxon>Magnoliopsida</taxon>
        <taxon>eudicotyledons</taxon>
        <taxon>Gunneridae</taxon>
        <taxon>Pentapetalae</taxon>
        <taxon>rosids</taxon>
        <taxon>malvids</taxon>
        <taxon>Malvales</taxon>
        <taxon>Malvaceae</taxon>
        <taxon>Malvoideae</taxon>
        <taxon>Hibiscus</taxon>
    </lineage>
</organism>
<dbReference type="InterPro" id="IPR008906">
    <property type="entry name" value="HATC_C_dom"/>
</dbReference>
<dbReference type="InterPro" id="IPR012337">
    <property type="entry name" value="RNaseH-like_sf"/>
</dbReference>
<keyword evidence="6" id="KW-0805">Transcription regulation</keyword>
<feature type="compositionally biased region" description="Low complexity" evidence="11">
    <location>
        <begin position="501"/>
        <end position="520"/>
    </location>
</feature>
<name>A0A9W7LIR6_HIBTR</name>
<dbReference type="EMBL" id="BSYR01000004">
    <property type="protein sequence ID" value="GMI66348.1"/>
    <property type="molecule type" value="Genomic_DNA"/>
</dbReference>
<feature type="domain" description="BED-type" evidence="12">
    <location>
        <begin position="31"/>
        <end position="86"/>
    </location>
</feature>
<sequence length="609" mass="69486">MLEGDVNDQLSETVRTSKRKSTASTGGDIGRRTSPVWDHYTFIKLPEGLFAECKYCKTKRYKANSYIGTSNPKRHTEKCKSYKEFLATNPNSSSETSFDQKRYCELFSEAILCHGYALSVVEHDKLRVLHNYLNLNVKDISRYSITKACMLKHEMHKKLLIDSMHSVVSRICFTCDGWSACTSRSYFALTTHYVDNNWKLLSKILNFHRFPPPRDGESIYKFVKNMLTEWGLEKRAFTITLDNASANERIVRRLKDDLHAISPFPCNGKFFHIRCATHILNLIVQKGLKVIDSSVIKLREIVKFIDSSDSRLCCFDSAINDCGSDFSGKLVLDVPTRWNSTYLMLRRALEAKHAINLFVNRENGLDIISEVEWETAQLICDFLEPFFEISTLFSGSKYPTTNLYLANVIAIEKLLCDAHNDPCEGISAMAGPMLELYEKYWSDHSTILTFSVLLDPRYKLQLLKELYDVLYVEDEVERRVSVVYNEFVSMYIYYSRSARSSSSNSSVQSNSSQSSSLSSSGCPRTFKKSNLFQNFDANLAASRSGKSDVDSYISFPLLPRTEDAEFDILEYWKTQSVSFPILSLMARDVLTIPITSIASKSSFSMGVKF</sequence>
<evidence type="ECO:0000256" key="7">
    <source>
        <dbReference type="ARBA" id="ARBA00023125"/>
    </source>
</evidence>
<evidence type="ECO:0000256" key="5">
    <source>
        <dbReference type="ARBA" id="ARBA00022833"/>
    </source>
</evidence>
<keyword evidence="3" id="KW-0479">Metal-binding</keyword>
<dbReference type="AlphaFoldDB" id="A0A9W7LIR6"/>
<evidence type="ECO:0000256" key="4">
    <source>
        <dbReference type="ARBA" id="ARBA00022771"/>
    </source>
</evidence>
<keyword evidence="9" id="KW-0539">Nucleus</keyword>
<dbReference type="Proteomes" id="UP001165190">
    <property type="component" value="Unassembled WGS sequence"/>
</dbReference>
<evidence type="ECO:0000256" key="1">
    <source>
        <dbReference type="ARBA" id="ARBA00004123"/>
    </source>
</evidence>
<dbReference type="GO" id="GO:0046983">
    <property type="term" value="F:protein dimerization activity"/>
    <property type="evidence" value="ECO:0007669"/>
    <property type="project" value="InterPro"/>
</dbReference>
<feature type="region of interest" description="Disordered" evidence="11">
    <location>
        <begin position="501"/>
        <end position="522"/>
    </location>
</feature>
<evidence type="ECO:0000256" key="6">
    <source>
        <dbReference type="ARBA" id="ARBA00023015"/>
    </source>
</evidence>
<evidence type="ECO:0000259" key="12">
    <source>
        <dbReference type="PROSITE" id="PS50808"/>
    </source>
</evidence>
<dbReference type="SUPFAM" id="SSF53098">
    <property type="entry name" value="Ribonuclease H-like"/>
    <property type="match status" value="1"/>
</dbReference>
<gene>
    <name evidence="13" type="ORF">HRI_000304100</name>
</gene>
<comment type="caution">
    <text evidence="13">The sequence shown here is derived from an EMBL/GenBank/DDBJ whole genome shotgun (WGS) entry which is preliminary data.</text>
</comment>
<keyword evidence="14" id="KW-1185">Reference proteome</keyword>
<evidence type="ECO:0000256" key="2">
    <source>
        <dbReference type="ARBA" id="ARBA00011738"/>
    </source>
</evidence>
<dbReference type="InterPro" id="IPR003656">
    <property type="entry name" value="Znf_BED"/>
</dbReference>
<dbReference type="OrthoDB" id="1873329at2759"/>
<dbReference type="GO" id="GO:0005634">
    <property type="term" value="C:nucleus"/>
    <property type="evidence" value="ECO:0007669"/>
    <property type="project" value="UniProtKB-SubCell"/>
</dbReference>
<dbReference type="GO" id="GO:0003677">
    <property type="term" value="F:DNA binding"/>
    <property type="evidence" value="ECO:0007669"/>
    <property type="project" value="UniProtKB-KW"/>
</dbReference>
<comment type="subunit">
    <text evidence="2">Homodimer.</text>
</comment>
<accession>A0A9W7LIR6</accession>
<keyword evidence="4 10" id="KW-0863">Zinc-finger</keyword>
<reference evidence="13" key="1">
    <citation type="submission" date="2023-05" db="EMBL/GenBank/DDBJ databases">
        <title>Genome and transcriptome analyses reveal genes involved in the formation of fine ridges on petal epidermal cells in Hibiscus trionum.</title>
        <authorList>
            <person name="Koshimizu S."/>
            <person name="Masuda S."/>
            <person name="Ishii T."/>
            <person name="Shirasu K."/>
            <person name="Hoshino A."/>
            <person name="Arita M."/>
        </authorList>
    </citation>
    <scope>NUCLEOTIDE SEQUENCE</scope>
    <source>
        <strain evidence="13">Hamamatsu line</strain>
    </source>
</reference>
<dbReference type="Pfam" id="PF14372">
    <property type="entry name" value="hAT-like_RNase-H"/>
    <property type="match status" value="1"/>
</dbReference>
<protein>
    <submittedName>
        <fullName evidence="13">DAYSLEEPER</fullName>
    </submittedName>
</protein>
<dbReference type="PROSITE" id="PS50808">
    <property type="entry name" value="ZF_BED"/>
    <property type="match status" value="1"/>
</dbReference>
<dbReference type="Pfam" id="PF05699">
    <property type="entry name" value="Dimer_Tnp_hAT"/>
    <property type="match status" value="1"/>
</dbReference>
<dbReference type="SMART" id="SM00614">
    <property type="entry name" value="ZnF_BED"/>
    <property type="match status" value="1"/>
</dbReference>
<evidence type="ECO:0000256" key="11">
    <source>
        <dbReference type="SAM" id="MobiDB-lite"/>
    </source>
</evidence>
<comment type="subcellular location">
    <subcellularLocation>
        <location evidence="1">Nucleus</location>
    </subcellularLocation>
</comment>
<evidence type="ECO:0000313" key="14">
    <source>
        <dbReference type="Proteomes" id="UP001165190"/>
    </source>
</evidence>
<keyword evidence="7" id="KW-0238">DNA-binding</keyword>
<evidence type="ECO:0000313" key="13">
    <source>
        <dbReference type="EMBL" id="GMI66348.1"/>
    </source>
</evidence>
<dbReference type="PANTHER" id="PTHR46481:SF6">
    <property type="entry name" value="ZINC FINGER BED DOMAIN-CONTAINING PROTEIN RICESLEEPER 2-LIKE"/>
    <property type="match status" value="1"/>
</dbReference>
<feature type="region of interest" description="Disordered" evidence="11">
    <location>
        <begin position="1"/>
        <end position="28"/>
    </location>
</feature>
<proteinExistence type="predicted"/>
<evidence type="ECO:0000256" key="8">
    <source>
        <dbReference type="ARBA" id="ARBA00023163"/>
    </source>
</evidence>
<dbReference type="GO" id="GO:0008270">
    <property type="term" value="F:zinc ion binding"/>
    <property type="evidence" value="ECO:0007669"/>
    <property type="project" value="UniProtKB-KW"/>
</dbReference>
<keyword evidence="8" id="KW-0804">Transcription</keyword>
<evidence type="ECO:0000256" key="3">
    <source>
        <dbReference type="ARBA" id="ARBA00022723"/>
    </source>
</evidence>
<keyword evidence="5" id="KW-0862">Zinc</keyword>
<dbReference type="InterPro" id="IPR052035">
    <property type="entry name" value="ZnF_BED_domain_contain"/>
</dbReference>
<dbReference type="InterPro" id="IPR025525">
    <property type="entry name" value="hAT-like_transposase_RNase-H"/>
</dbReference>
<evidence type="ECO:0000256" key="9">
    <source>
        <dbReference type="ARBA" id="ARBA00023242"/>
    </source>
</evidence>